<dbReference type="RefSeq" id="WP_008676066.1">
    <property type="nucleotide sequence ID" value="NZ_ANOH01000116.1"/>
</dbReference>
<proteinExistence type="predicted"/>
<dbReference type="Proteomes" id="UP000011885">
    <property type="component" value="Unassembled WGS sequence"/>
</dbReference>
<feature type="coiled-coil region" evidence="1">
    <location>
        <begin position="583"/>
        <end position="610"/>
    </location>
</feature>
<evidence type="ECO:0000256" key="2">
    <source>
        <dbReference type="SAM" id="MobiDB-lite"/>
    </source>
</evidence>
<reference evidence="3 4" key="1">
    <citation type="journal article" date="2013" name="Mar. Genomics">
        <title>Expression of sulfatases in Rhodopirellula baltica and the diversity of sulfatases in the genus Rhodopirellula.</title>
        <authorList>
            <person name="Wegner C.E."/>
            <person name="Richter-Heitmann T."/>
            <person name="Klindworth A."/>
            <person name="Klockow C."/>
            <person name="Richter M."/>
            <person name="Achstetter T."/>
            <person name="Glockner F.O."/>
            <person name="Harder J."/>
        </authorList>
    </citation>
    <scope>NUCLEOTIDE SEQUENCE [LARGE SCALE GENOMIC DNA]</scope>
    <source>
        <strain evidence="3 4">SM41</strain>
    </source>
</reference>
<gene>
    <name evidence="3" type="ORF">RSSM_01572</name>
</gene>
<evidence type="ECO:0000313" key="3">
    <source>
        <dbReference type="EMBL" id="EMI56973.1"/>
    </source>
</evidence>
<keyword evidence="1" id="KW-0175">Coiled coil</keyword>
<sequence length="721" mass="78402">MSIDTYAICPCGSGKKIKFCKCKDSVHELDRVLTMVEGGQLVPALDRLASILEQHPDAAWALAIRGRLLMDLREYDSLKENAERFTRLQPSNPLALTQSAAAAMFAQDLGRATELMLEALTESGQNVDSFVLDVASLLSYGLAGNGILLTARIYATLAFVSEGYEGNGMAANVLQQINRDPAVNLLAKFMPELLPRPDDVDWAERYDEAALLLANNKIVLAENKFDSLQRTAPLQPAVLSGLLTCAVWRGDYQRQIELLKKLSECESLSDDDRARYLATSFVAGPDSDPISVEKRTMTTEVDSIEETMMSLSSHPRFGELPPDFLQQLKGENEIGPRAAYQLLDRDPPSEDGVPEDLALVPESIGLVTVFGRETDRAARVEVVGVTSQQEQTARDQLGLALPGRHFESEREGWLPLNYIAMSQPGGLKITDPNAFESLQQRLFVDRGVIKLAETAVPLLGDQSLKDAAGDDSKWLERAALLRYLEGEDSLIARDETILQRLCEIGNRPAPEAIRPTGDDVENIPAYDLNRIDPSGLDTENLVYLIQRAQQISATKLGRAASRRLLGMDLPSEGELAGAKLLGYSFLMQTATRSEEALENLEAAKKYAEEHNFSTASLLLAELPLRLRRGEAEQFQDCVQTIAKTHGNDPEVMGRLQQLLVQFGLIRPDGSPVQAPRGAAPAQAESGGLWTPDGGGSAPAAAAPPAASGGGSSSKLWVPGMD</sequence>
<feature type="region of interest" description="Disordered" evidence="2">
    <location>
        <begin position="671"/>
        <end position="721"/>
    </location>
</feature>
<dbReference type="AlphaFoldDB" id="M5ULS5"/>
<dbReference type="InterPro" id="IPR011990">
    <property type="entry name" value="TPR-like_helical_dom_sf"/>
</dbReference>
<dbReference type="OrthoDB" id="242313at2"/>
<dbReference type="Gene3D" id="1.25.40.10">
    <property type="entry name" value="Tetratricopeptide repeat domain"/>
    <property type="match status" value="1"/>
</dbReference>
<feature type="compositionally biased region" description="Low complexity" evidence="2">
    <location>
        <begin position="697"/>
        <end position="706"/>
    </location>
</feature>
<name>M5ULS5_9BACT</name>
<keyword evidence="3" id="KW-0413">Isomerase</keyword>
<evidence type="ECO:0000313" key="4">
    <source>
        <dbReference type="Proteomes" id="UP000011885"/>
    </source>
</evidence>
<organism evidence="3 4">
    <name type="scientific">Rhodopirellula sallentina SM41</name>
    <dbReference type="NCBI Taxonomy" id="1263870"/>
    <lineage>
        <taxon>Bacteria</taxon>
        <taxon>Pseudomonadati</taxon>
        <taxon>Planctomycetota</taxon>
        <taxon>Planctomycetia</taxon>
        <taxon>Pirellulales</taxon>
        <taxon>Pirellulaceae</taxon>
        <taxon>Rhodopirellula</taxon>
    </lineage>
</organism>
<comment type="caution">
    <text evidence="3">The sequence shown here is derived from an EMBL/GenBank/DDBJ whole genome shotgun (WGS) entry which is preliminary data.</text>
</comment>
<accession>M5ULS5</accession>
<dbReference type="GO" id="GO:0016853">
    <property type="term" value="F:isomerase activity"/>
    <property type="evidence" value="ECO:0007669"/>
    <property type="project" value="UniProtKB-KW"/>
</dbReference>
<dbReference type="SUPFAM" id="SSF48452">
    <property type="entry name" value="TPR-like"/>
    <property type="match status" value="1"/>
</dbReference>
<dbReference type="EMBL" id="ANOH01000116">
    <property type="protein sequence ID" value="EMI56973.1"/>
    <property type="molecule type" value="Genomic_DNA"/>
</dbReference>
<dbReference type="PATRIC" id="fig|1263870.3.peg.1683"/>
<keyword evidence="4" id="KW-1185">Reference proteome</keyword>
<protein>
    <submittedName>
        <fullName evidence="3">Protein disulfide-isomerase</fullName>
    </submittedName>
</protein>
<evidence type="ECO:0000256" key="1">
    <source>
        <dbReference type="SAM" id="Coils"/>
    </source>
</evidence>